<dbReference type="GO" id="GO:0016301">
    <property type="term" value="F:kinase activity"/>
    <property type="evidence" value="ECO:0007669"/>
    <property type="project" value="UniProtKB-KW"/>
</dbReference>
<dbReference type="AlphaFoldDB" id="A0A396SRI4"/>
<dbReference type="Pfam" id="PF00367">
    <property type="entry name" value="PTS_EIIB"/>
    <property type="match status" value="1"/>
</dbReference>
<keyword evidence="3" id="KW-0808">Transferase</keyword>
<evidence type="ECO:0000256" key="6">
    <source>
        <dbReference type="PROSITE-ProRule" id="PRU00421"/>
    </source>
</evidence>
<dbReference type="GO" id="GO:0008982">
    <property type="term" value="F:protein-N(PI)-phosphohistidine-sugar phosphotransferase activity"/>
    <property type="evidence" value="ECO:0007669"/>
    <property type="project" value="InterPro"/>
</dbReference>
<dbReference type="GO" id="GO:0005886">
    <property type="term" value="C:plasma membrane"/>
    <property type="evidence" value="ECO:0007669"/>
    <property type="project" value="TreeGrafter"/>
</dbReference>
<sequence length="45" mass="5066">MDKINKAAAAILKYVGGPQNVNSLVHCVTRLRFELKDSHKIDEKN</sequence>
<organism evidence="8 9">
    <name type="scientific">Lactobacillus bombicola</name>
    <dbReference type="NCBI Taxonomy" id="1505723"/>
    <lineage>
        <taxon>Bacteria</taxon>
        <taxon>Bacillati</taxon>
        <taxon>Bacillota</taxon>
        <taxon>Bacilli</taxon>
        <taxon>Lactobacillales</taxon>
        <taxon>Lactobacillaceae</taxon>
        <taxon>Lactobacillus</taxon>
    </lineage>
</organism>
<dbReference type="GO" id="GO:0090563">
    <property type="term" value="F:protein-phosphocysteine-sugar phosphotransferase activity"/>
    <property type="evidence" value="ECO:0007669"/>
    <property type="project" value="TreeGrafter"/>
</dbReference>
<protein>
    <recommendedName>
        <fullName evidence="7">PTS EIIB type-1 domain-containing protein</fullName>
    </recommendedName>
</protein>
<dbReference type="PROSITE" id="PS51098">
    <property type="entry name" value="PTS_EIIB_TYPE_1"/>
    <property type="match status" value="1"/>
</dbReference>
<dbReference type="InterPro" id="IPR001996">
    <property type="entry name" value="PTS_IIB_1"/>
</dbReference>
<evidence type="ECO:0000313" key="8">
    <source>
        <dbReference type="EMBL" id="RHW54247.1"/>
    </source>
</evidence>
<dbReference type="GO" id="GO:0009401">
    <property type="term" value="P:phosphoenolpyruvate-dependent sugar phosphotransferase system"/>
    <property type="evidence" value="ECO:0007669"/>
    <property type="project" value="UniProtKB-KW"/>
</dbReference>
<keyword evidence="2" id="KW-0762">Sugar transport</keyword>
<dbReference type="PANTHER" id="PTHR30175:SF1">
    <property type="entry name" value="PTS SYSTEM ARBUTIN-, CELLOBIOSE-, AND SALICIN-SPECIFIC EIIBC COMPONENT-RELATED"/>
    <property type="match status" value="1"/>
</dbReference>
<dbReference type="InterPro" id="IPR036878">
    <property type="entry name" value="Glu_permease_IIB"/>
</dbReference>
<evidence type="ECO:0000256" key="4">
    <source>
        <dbReference type="ARBA" id="ARBA00022683"/>
    </source>
</evidence>
<evidence type="ECO:0000313" key="9">
    <source>
        <dbReference type="Proteomes" id="UP000265862"/>
    </source>
</evidence>
<feature type="active site" description="Phosphocysteine intermediate; for EIIB activity" evidence="6">
    <location>
        <position position="27"/>
    </location>
</feature>
<dbReference type="Gene3D" id="3.30.1360.60">
    <property type="entry name" value="Glucose permease domain IIB"/>
    <property type="match status" value="1"/>
</dbReference>
<dbReference type="InterPro" id="IPR050558">
    <property type="entry name" value="PTS_Sugar-Specific_Components"/>
</dbReference>
<keyword evidence="4" id="KW-0598">Phosphotransferase system</keyword>
<dbReference type="PROSITE" id="PS01035">
    <property type="entry name" value="PTS_EIIB_TYPE_1_CYS"/>
    <property type="match status" value="1"/>
</dbReference>
<comment type="caution">
    <text evidence="8">The sequence shown here is derived from an EMBL/GenBank/DDBJ whole genome shotgun (WGS) entry which is preliminary data.</text>
</comment>
<evidence type="ECO:0000259" key="7">
    <source>
        <dbReference type="PROSITE" id="PS51098"/>
    </source>
</evidence>
<keyword evidence="1" id="KW-0813">Transport</keyword>
<evidence type="ECO:0000256" key="1">
    <source>
        <dbReference type="ARBA" id="ARBA00022448"/>
    </source>
</evidence>
<dbReference type="EMBL" id="QOCV01000006">
    <property type="protein sequence ID" value="RHW54247.1"/>
    <property type="molecule type" value="Genomic_DNA"/>
</dbReference>
<name>A0A396SRI4_9LACO</name>
<dbReference type="SUPFAM" id="SSF55604">
    <property type="entry name" value="Glucose permease domain IIB"/>
    <property type="match status" value="1"/>
</dbReference>
<dbReference type="RefSeq" id="WP_118897907.1">
    <property type="nucleotide sequence ID" value="NZ_QOCV01000006.1"/>
</dbReference>
<dbReference type="PANTHER" id="PTHR30175">
    <property type="entry name" value="PHOSPHOTRANSFERASE SYSTEM TRANSPORT PROTEIN"/>
    <property type="match status" value="1"/>
</dbReference>
<proteinExistence type="predicted"/>
<evidence type="ECO:0000256" key="2">
    <source>
        <dbReference type="ARBA" id="ARBA00022597"/>
    </source>
</evidence>
<evidence type="ECO:0000256" key="5">
    <source>
        <dbReference type="ARBA" id="ARBA00022777"/>
    </source>
</evidence>
<dbReference type="Proteomes" id="UP000265862">
    <property type="component" value="Unassembled WGS sequence"/>
</dbReference>
<evidence type="ECO:0000256" key="3">
    <source>
        <dbReference type="ARBA" id="ARBA00022679"/>
    </source>
</evidence>
<reference evidence="8 9" key="1">
    <citation type="submission" date="2018-07" db="EMBL/GenBank/DDBJ databases">
        <title>Genome sequences of six Lactobacillus spp. isolated from bumble bee guts.</title>
        <authorList>
            <person name="Motta E.V.S."/>
            <person name="Moran N.A."/>
        </authorList>
    </citation>
    <scope>NUCLEOTIDE SEQUENCE [LARGE SCALE GENOMIC DNA]</scope>
    <source>
        <strain evidence="8 9">OCC3</strain>
    </source>
</reference>
<accession>A0A396SRI4</accession>
<keyword evidence="5" id="KW-0418">Kinase</keyword>
<dbReference type="InterPro" id="IPR018113">
    <property type="entry name" value="PTrfase_EIIB_Cys"/>
</dbReference>
<feature type="domain" description="PTS EIIB type-1" evidence="7">
    <location>
        <begin position="5"/>
        <end position="45"/>
    </location>
</feature>
<gene>
    <name evidence="8" type="ORF">DS835_04130</name>
</gene>